<evidence type="ECO:0000313" key="4">
    <source>
        <dbReference type="Proteomes" id="UP000220922"/>
    </source>
</evidence>
<proteinExistence type="predicted"/>
<feature type="compositionally biased region" description="Basic and acidic residues" evidence="1">
    <location>
        <begin position="120"/>
        <end position="141"/>
    </location>
</feature>
<dbReference type="InterPro" id="IPR036866">
    <property type="entry name" value="RibonucZ/Hydroxyglut_hydro"/>
</dbReference>
<dbReference type="AlphaFoldDB" id="A0A2H3LAP4"/>
<dbReference type="Proteomes" id="UP000220922">
    <property type="component" value="Unassembled WGS sequence"/>
</dbReference>
<reference evidence="3 4" key="1">
    <citation type="submission" date="2016-05" db="EMBL/GenBank/DDBJ databases">
        <authorList>
            <person name="Lavstsen T."/>
            <person name="Jespersen J.S."/>
        </authorList>
    </citation>
    <scope>NUCLEOTIDE SEQUENCE [LARGE SCALE GENOMIC DNA]</scope>
    <source>
        <strain evidence="3 4">B7-9</strain>
    </source>
</reference>
<comment type="caution">
    <text evidence="3">The sequence shown here is derived from an EMBL/GenBank/DDBJ whole genome shotgun (WGS) entry which is preliminary data.</text>
</comment>
<dbReference type="SUPFAM" id="SSF56281">
    <property type="entry name" value="Metallo-hydrolase/oxidoreductase"/>
    <property type="match status" value="1"/>
</dbReference>
<dbReference type="PANTHER" id="PTHR43223:SF1">
    <property type="entry name" value="ALKYL_ARYL-SULFATASE BDS1"/>
    <property type="match status" value="1"/>
</dbReference>
<evidence type="ECO:0000313" key="3">
    <source>
        <dbReference type="EMBL" id="PDW00519.1"/>
    </source>
</evidence>
<organism evidence="3 4">
    <name type="scientific">Candidatus Chloroploca asiatica</name>
    <dbReference type="NCBI Taxonomy" id="1506545"/>
    <lineage>
        <taxon>Bacteria</taxon>
        <taxon>Bacillati</taxon>
        <taxon>Chloroflexota</taxon>
        <taxon>Chloroflexia</taxon>
        <taxon>Chloroflexales</taxon>
        <taxon>Chloroflexineae</taxon>
        <taxon>Oscillochloridaceae</taxon>
        <taxon>Candidatus Chloroploca</taxon>
    </lineage>
</organism>
<evidence type="ECO:0000259" key="2">
    <source>
        <dbReference type="Pfam" id="PF14863"/>
    </source>
</evidence>
<dbReference type="Gene3D" id="1.25.40.880">
    <property type="entry name" value="Alkyl sulfatase, dimerisation domain"/>
    <property type="match status" value="1"/>
</dbReference>
<evidence type="ECO:0000256" key="1">
    <source>
        <dbReference type="SAM" id="MobiDB-lite"/>
    </source>
</evidence>
<accession>A0A2H3LAP4</accession>
<gene>
    <name evidence="3" type="ORF">A9Q02_21710</name>
</gene>
<dbReference type="InterPro" id="IPR029228">
    <property type="entry name" value="Alkyl_sulf_dimr"/>
</dbReference>
<dbReference type="OrthoDB" id="9815874at2"/>
<protein>
    <recommendedName>
        <fullName evidence="2">Alkyl sulfatase dimerisation domain-containing protein</fullName>
    </recommendedName>
</protein>
<dbReference type="Pfam" id="PF14863">
    <property type="entry name" value="Alkyl_sulf_dimr"/>
    <property type="match status" value="1"/>
</dbReference>
<dbReference type="GO" id="GO:0018741">
    <property type="term" value="F:linear primary-alkylsulfatase activity"/>
    <property type="evidence" value="ECO:0007669"/>
    <property type="project" value="TreeGrafter"/>
</dbReference>
<dbReference type="EMBL" id="LYXE01000040">
    <property type="protein sequence ID" value="PDW00519.1"/>
    <property type="molecule type" value="Genomic_DNA"/>
</dbReference>
<feature type="domain" description="Alkyl sulfatase dimerisation" evidence="2">
    <location>
        <begin position="35"/>
        <end position="112"/>
    </location>
</feature>
<dbReference type="InterPro" id="IPR038536">
    <property type="entry name" value="Alkyl/aryl-sulf_dimr_sf"/>
</dbReference>
<dbReference type="GO" id="GO:0018909">
    <property type="term" value="P:dodecyl sulfate metabolic process"/>
    <property type="evidence" value="ECO:0007669"/>
    <property type="project" value="TreeGrafter"/>
</dbReference>
<name>A0A2H3LAP4_9CHLR</name>
<feature type="region of interest" description="Disordered" evidence="1">
    <location>
        <begin position="112"/>
        <end position="141"/>
    </location>
</feature>
<dbReference type="PANTHER" id="PTHR43223">
    <property type="entry name" value="ALKYL/ARYL-SULFATASE"/>
    <property type="match status" value="1"/>
</dbReference>
<sequence>MPQQSSTHRIRVSPAAANAALLQQLNWSDTQDYENVKAVYQHYLGFFDGNPANLHPLPPEAAGKRYVEFMGGADNLLTQARASFEKGEYRWVAQVVNHLVFADPDNQAARAQRGCQRHPCHSERSEESSLRRMEDPSLRSG</sequence>
<keyword evidence="4" id="KW-1185">Reference proteome</keyword>
<dbReference type="InterPro" id="IPR052195">
    <property type="entry name" value="Bact_Alkyl/Aryl-Sulfatase"/>
</dbReference>
<dbReference type="GO" id="GO:0046983">
    <property type="term" value="F:protein dimerization activity"/>
    <property type="evidence" value="ECO:0007669"/>
    <property type="project" value="InterPro"/>
</dbReference>